<accession>A0A955ECX9</accession>
<evidence type="ECO:0000313" key="9">
    <source>
        <dbReference type="Proteomes" id="UP000740557"/>
    </source>
</evidence>
<dbReference type="SUPFAM" id="SSF53254">
    <property type="entry name" value="Phosphoglycerate mutase-like"/>
    <property type="match status" value="1"/>
</dbReference>
<dbReference type="InterPro" id="IPR001345">
    <property type="entry name" value="PG/BPGM_mutase_AS"/>
</dbReference>
<dbReference type="EC" id="5.4.2.11" evidence="2"/>
<comment type="caution">
    <text evidence="8">The sequence shown here is derived from an EMBL/GenBank/DDBJ whole genome shotgun (WGS) entry which is preliminary data.</text>
</comment>
<evidence type="ECO:0000256" key="1">
    <source>
        <dbReference type="ARBA" id="ARBA00006717"/>
    </source>
</evidence>
<name>A0A955ECX9_UNCKA</name>
<dbReference type="GO" id="GO:0006096">
    <property type="term" value="P:glycolytic process"/>
    <property type="evidence" value="ECO:0007669"/>
    <property type="project" value="UniProtKB-KW"/>
</dbReference>
<feature type="binding site" evidence="6">
    <location>
        <position position="97"/>
    </location>
    <ligand>
        <name>substrate</name>
    </ligand>
</feature>
<dbReference type="PROSITE" id="PS00175">
    <property type="entry name" value="PG_MUTASE"/>
    <property type="match status" value="1"/>
</dbReference>
<comment type="similarity">
    <text evidence="1">Belongs to the phosphoglycerate mutase family. BPG-dependent PGAM subfamily.</text>
</comment>
<dbReference type="Pfam" id="PF00300">
    <property type="entry name" value="His_Phos_1"/>
    <property type="match status" value="1"/>
</dbReference>
<evidence type="ECO:0000256" key="4">
    <source>
        <dbReference type="ARBA" id="ARBA00023235"/>
    </source>
</evidence>
<organism evidence="8 9">
    <name type="scientific">candidate division WWE3 bacterium</name>
    <dbReference type="NCBI Taxonomy" id="2053526"/>
    <lineage>
        <taxon>Bacteria</taxon>
        <taxon>Katanobacteria</taxon>
    </lineage>
</organism>
<keyword evidence="3" id="KW-0324">Glycolysis</keyword>
<dbReference type="Gene3D" id="3.40.50.1240">
    <property type="entry name" value="Phosphoglycerate mutase-like"/>
    <property type="match status" value="1"/>
</dbReference>
<gene>
    <name evidence="8" type="ORF">KC980_02880</name>
</gene>
<dbReference type="EMBL" id="JAGQNX010000085">
    <property type="protein sequence ID" value="MCA9308430.1"/>
    <property type="molecule type" value="Genomic_DNA"/>
</dbReference>
<evidence type="ECO:0000256" key="5">
    <source>
        <dbReference type="PIRSR" id="PIRSR613078-1"/>
    </source>
</evidence>
<protein>
    <recommendedName>
        <fullName evidence="2">phosphoglycerate mutase (2,3-diphosphoglycerate-dependent)</fullName>
        <ecNumber evidence="2">5.4.2.11</ecNumber>
    </recommendedName>
</protein>
<evidence type="ECO:0000256" key="3">
    <source>
        <dbReference type="ARBA" id="ARBA00023152"/>
    </source>
</evidence>
<feature type="binding site" evidence="6">
    <location>
        <position position="135"/>
    </location>
    <ligand>
        <name>substrate</name>
    </ligand>
</feature>
<dbReference type="PANTHER" id="PTHR11931">
    <property type="entry name" value="PHOSPHOGLYCERATE MUTASE"/>
    <property type="match status" value="1"/>
</dbReference>
<feature type="active site" description="Proton donor/acceptor" evidence="5">
    <location>
        <position position="124"/>
    </location>
</feature>
<sequence length="229" mass="26411">MNIDPALYQKYSKEKVDDAVAYLSYKKDPQPLPKSEDPNYPILYVFRHGQTEDNKALVFSGWRDSPLSDAGKEQAKVLAEKLKDKNIHMLIASDQIRAVETMKIAMSLNKAKDLEIIKDPRIKERCYGDYQGKSKLDLQLENPEFLHDLRRSYDFVPPNGESVKMTVERVRNFLDEVLPHMKQNKINVAVSCHGNSIRGIRQYFENLTEEETAEIETPLAKDYAAYNIK</sequence>
<feature type="binding site" evidence="6">
    <location>
        <begin position="150"/>
        <end position="151"/>
    </location>
    <ligand>
        <name>substrate</name>
    </ligand>
</feature>
<evidence type="ECO:0000256" key="6">
    <source>
        <dbReference type="PIRSR" id="PIRSR613078-2"/>
    </source>
</evidence>
<dbReference type="InterPro" id="IPR013078">
    <property type="entry name" value="His_Pase_superF_clade-1"/>
</dbReference>
<feature type="active site" description="Tele-phosphohistidine intermediate" evidence="5">
    <location>
        <position position="48"/>
    </location>
</feature>
<evidence type="ECO:0000256" key="2">
    <source>
        <dbReference type="ARBA" id="ARBA00012028"/>
    </source>
</evidence>
<dbReference type="Proteomes" id="UP000740557">
    <property type="component" value="Unassembled WGS sequence"/>
</dbReference>
<reference evidence="8" key="2">
    <citation type="journal article" date="2021" name="Microbiome">
        <title>Successional dynamics and alternative stable states in a saline activated sludge microbial community over 9 years.</title>
        <authorList>
            <person name="Wang Y."/>
            <person name="Ye J."/>
            <person name="Ju F."/>
            <person name="Liu L."/>
            <person name="Boyd J.A."/>
            <person name="Deng Y."/>
            <person name="Parks D.H."/>
            <person name="Jiang X."/>
            <person name="Yin X."/>
            <person name="Woodcroft B.J."/>
            <person name="Tyson G.W."/>
            <person name="Hugenholtz P."/>
            <person name="Polz M.F."/>
            <person name="Zhang T."/>
        </authorList>
    </citation>
    <scope>NUCLEOTIDE SEQUENCE</scope>
    <source>
        <strain evidence="8">HKST-UBA79</strain>
    </source>
</reference>
<keyword evidence="4" id="KW-0413">Isomerase</keyword>
<feature type="site" description="Transition state stabilizer" evidence="7">
    <location>
        <position position="193"/>
    </location>
</feature>
<feature type="binding site" evidence="6">
    <location>
        <begin position="124"/>
        <end position="127"/>
    </location>
    <ligand>
        <name>substrate</name>
    </ligand>
</feature>
<dbReference type="SMART" id="SM00855">
    <property type="entry name" value="PGAM"/>
    <property type="match status" value="1"/>
</dbReference>
<dbReference type="InterPro" id="IPR005952">
    <property type="entry name" value="Phosphogly_mut1"/>
</dbReference>
<dbReference type="CDD" id="cd07067">
    <property type="entry name" value="HP_PGM_like"/>
    <property type="match status" value="1"/>
</dbReference>
<proteinExistence type="inferred from homology"/>
<dbReference type="GO" id="GO:0004619">
    <property type="term" value="F:phosphoglycerate mutase activity"/>
    <property type="evidence" value="ECO:0007669"/>
    <property type="project" value="UniProtKB-EC"/>
</dbReference>
<reference evidence="8" key="1">
    <citation type="submission" date="2020-04" db="EMBL/GenBank/DDBJ databases">
        <authorList>
            <person name="Zhang T."/>
        </authorList>
    </citation>
    <scope>NUCLEOTIDE SEQUENCE</scope>
    <source>
        <strain evidence="8">HKST-UBA79</strain>
    </source>
</reference>
<dbReference type="AlphaFoldDB" id="A0A955ECX9"/>
<feature type="binding site" evidence="6">
    <location>
        <begin position="47"/>
        <end position="54"/>
    </location>
    <ligand>
        <name>substrate</name>
    </ligand>
</feature>
<feature type="binding site" evidence="6">
    <location>
        <begin position="194"/>
        <end position="195"/>
    </location>
    <ligand>
        <name>substrate</name>
    </ligand>
</feature>
<evidence type="ECO:0000256" key="7">
    <source>
        <dbReference type="PIRSR" id="PIRSR613078-3"/>
    </source>
</evidence>
<evidence type="ECO:0000313" key="8">
    <source>
        <dbReference type="EMBL" id="MCA9308430.1"/>
    </source>
</evidence>
<dbReference type="InterPro" id="IPR029033">
    <property type="entry name" value="His_PPase_superfam"/>
</dbReference>